<dbReference type="PANTHER" id="PTHR42852:SF17">
    <property type="entry name" value="THIOREDOXIN-LIKE PROTEIN HI_1115"/>
    <property type="match status" value="1"/>
</dbReference>
<evidence type="ECO:0000313" key="2">
    <source>
        <dbReference type="EMBL" id="MDR6867985.1"/>
    </source>
</evidence>
<accession>A0ABU1SEE9</accession>
<name>A0ABU1SEE9_9MICO</name>
<dbReference type="EMBL" id="JAVDUM010000011">
    <property type="protein sequence ID" value="MDR6867985.1"/>
    <property type="molecule type" value="Genomic_DNA"/>
</dbReference>
<dbReference type="SUPFAM" id="SSF52833">
    <property type="entry name" value="Thioredoxin-like"/>
    <property type="match status" value="1"/>
</dbReference>
<reference evidence="2 3" key="1">
    <citation type="submission" date="2023-07" db="EMBL/GenBank/DDBJ databases">
        <title>Sorghum-associated microbial communities from plants grown in Nebraska, USA.</title>
        <authorList>
            <person name="Schachtman D."/>
        </authorList>
    </citation>
    <scope>NUCLEOTIDE SEQUENCE [LARGE SCALE GENOMIC DNA]</scope>
    <source>
        <strain evidence="2 3">2980</strain>
    </source>
</reference>
<protein>
    <submittedName>
        <fullName evidence="2">Thiol-disulfide isomerase/thioredoxin</fullName>
    </submittedName>
</protein>
<keyword evidence="3" id="KW-1185">Reference proteome</keyword>
<gene>
    <name evidence="2" type="ORF">J2Y69_002593</name>
</gene>
<keyword evidence="2" id="KW-0413">Isomerase</keyword>
<dbReference type="PROSITE" id="PS51352">
    <property type="entry name" value="THIOREDOXIN_2"/>
    <property type="match status" value="1"/>
</dbReference>
<evidence type="ECO:0000259" key="1">
    <source>
        <dbReference type="PROSITE" id="PS51352"/>
    </source>
</evidence>
<dbReference type="PROSITE" id="PS51257">
    <property type="entry name" value="PROKAR_LIPOPROTEIN"/>
    <property type="match status" value="1"/>
</dbReference>
<dbReference type="CDD" id="cd02966">
    <property type="entry name" value="TlpA_like_family"/>
    <property type="match status" value="1"/>
</dbReference>
<evidence type="ECO:0000313" key="3">
    <source>
        <dbReference type="Proteomes" id="UP001259347"/>
    </source>
</evidence>
<dbReference type="PANTHER" id="PTHR42852">
    <property type="entry name" value="THIOL:DISULFIDE INTERCHANGE PROTEIN DSBE"/>
    <property type="match status" value="1"/>
</dbReference>
<dbReference type="GO" id="GO:0016853">
    <property type="term" value="F:isomerase activity"/>
    <property type="evidence" value="ECO:0007669"/>
    <property type="project" value="UniProtKB-KW"/>
</dbReference>
<dbReference type="Pfam" id="PF00578">
    <property type="entry name" value="AhpC-TSA"/>
    <property type="match status" value="1"/>
</dbReference>
<sequence length="191" mass="19876">MNRRPALSALPVLAALLGALLLLAGCASSPRGGAETLPSAAPEAAGEIFSPLDGAVSAPAASGTLIDGTRVDLADLWAERVLIVQFTATWCSSCKAAEPMLRDTVEEYGDAVLLVHIALDEPVDEVRAFLDENRTTGPVLVDGSGALWRDYAVSEPPMTAVIDTAGGIVRMWPGGAGGDELRAALDRVVRR</sequence>
<organism evidence="2 3">
    <name type="scientific">Microbacterium resistens</name>
    <dbReference type="NCBI Taxonomy" id="156977"/>
    <lineage>
        <taxon>Bacteria</taxon>
        <taxon>Bacillati</taxon>
        <taxon>Actinomycetota</taxon>
        <taxon>Actinomycetes</taxon>
        <taxon>Micrococcales</taxon>
        <taxon>Microbacteriaceae</taxon>
        <taxon>Microbacterium</taxon>
    </lineage>
</organism>
<dbReference type="InterPro" id="IPR036249">
    <property type="entry name" value="Thioredoxin-like_sf"/>
</dbReference>
<dbReference type="InterPro" id="IPR000866">
    <property type="entry name" value="AhpC/TSA"/>
</dbReference>
<dbReference type="Proteomes" id="UP001259347">
    <property type="component" value="Unassembled WGS sequence"/>
</dbReference>
<comment type="caution">
    <text evidence="2">The sequence shown here is derived from an EMBL/GenBank/DDBJ whole genome shotgun (WGS) entry which is preliminary data.</text>
</comment>
<dbReference type="RefSeq" id="WP_310021349.1">
    <property type="nucleotide sequence ID" value="NZ_JAVDUM010000011.1"/>
</dbReference>
<proteinExistence type="predicted"/>
<dbReference type="Gene3D" id="3.40.30.10">
    <property type="entry name" value="Glutaredoxin"/>
    <property type="match status" value="1"/>
</dbReference>
<feature type="domain" description="Thioredoxin" evidence="1">
    <location>
        <begin position="52"/>
        <end position="190"/>
    </location>
</feature>
<dbReference type="InterPro" id="IPR013766">
    <property type="entry name" value="Thioredoxin_domain"/>
</dbReference>
<dbReference type="InterPro" id="IPR050553">
    <property type="entry name" value="Thioredoxin_ResA/DsbE_sf"/>
</dbReference>